<protein>
    <submittedName>
        <fullName evidence="6">Estradiol 17 beta-dehydrogenase 8-like</fullName>
    </submittedName>
</protein>
<dbReference type="Proteomes" id="UP000694865">
    <property type="component" value="Unplaced"/>
</dbReference>
<dbReference type="PANTHER" id="PTHR42760:SF83">
    <property type="entry name" value="(3R)-3-HYDROXYACYL-COA DEHYDROGENASE"/>
    <property type="match status" value="1"/>
</dbReference>
<dbReference type="PANTHER" id="PTHR42760">
    <property type="entry name" value="SHORT-CHAIN DEHYDROGENASES/REDUCTASES FAMILY MEMBER"/>
    <property type="match status" value="1"/>
</dbReference>
<evidence type="ECO:0000256" key="2">
    <source>
        <dbReference type="ARBA" id="ARBA00006484"/>
    </source>
</evidence>
<dbReference type="InterPro" id="IPR036291">
    <property type="entry name" value="NAD(P)-bd_dom_sf"/>
</dbReference>
<evidence type="ECO:0000313" key="5">
    <source>
        <dbReference type="Proteomes" id="UP000694865"/>
    </source>
</evidence>
<dbReference type="PRINTS" id="PR00081">
    <property type="entry name" value="GDHRDH"/>
</dbReference>
<dbReference type="PROSITE" id="PS00061">
    <property type="entry name" value="ADH_SHORT"/>
    <property type="match status" value="1"/>
</dbReference>
<evidence type="ECO:0000256" key="3">
    <source>
        <dbReference type="ARBA" id="ARBA00023002"/>
    </source>
</evidence>
<evidence type="ECO:0000313" key="6">
    <source>
        <dbReference type="RefSeq" id="NP_001171815.1"/>
    </source>
</evidence>
<reference evidence="6" key="2">
    <citation type="submission" date="2025-08" db="UniProtKB">
        <authorList>
            <consortium name="RefSeq"/>
        </authorList>
    </citation>
    <scope>IDENTIFICATION</scope>
</reference>
<gene>
    <name evidence="6" type="primary">LOC100371512</name>
</gene>
<dbReference type="GeneID" id="100371512"/>
<keyword evidence="3" id="KW-0560">Oxidoreductase</keyword>
<name>A0ABM0GGW8_SACKO</name>
<comment type="pathway">
    <text evidence="1">Lipid metabolism; fatty acid biosynthesis.</text>
</comment>
<feature type="domain" description="Ketoreductase" evidence="4">
    <location>
        <begin position="12"/>
        <end position="198"/>
    </location>
</feature>
<comment type="similarity">
    <text evidence="2">Belongs to the short-chain dehydrogenases/reductases (SDR) family.</text>
</comment>
<dbReference type="Pfam" id="PF13561">
    <property type="entry name" value="adh_short_C2"/>
    <property type="match status" value="1"/>
</dbReference>
<evidence type="ECO:0000256" key="1">
    <source>
        <dbReference type="ARBA" id="ARBA00005194"/>
    </source>
</evidence>
<dbReference type="RefSeq" id="NP_001171815.1">
    <property type="nucleotide sequence ID" value="NM_001184886.1"/>
</dbReference>
<dbReference type="PRINTS" id="PR00080">
    <property type="entry name" value="SDRFAMILY"/>
</dbReference>
<evidence type="ECO:0000259" key="4">
    <source>
        <dbReference type="SMART" id="SM00822"/>
    </source>
</evidence>
<accession>A0ABM0GGW8</accession>
<keyword evidence="5" id="KW-1185">Reference proteome</keyword>
<dbReference type="SUPFAM" id="SSF51735">
    <property type="entry name" value="NAD(P)-binding Rossmann-fold domains"/>
    <property type="match status" value="1"/>
</dbReference>
<organism evidence="5 6">
    <name type="scientific">Saccoglossus kowalevskii</name>
    <name type="common">Acorn worm</name>
    <dbReference type="NCBI Taxonomy" id="10224"/>
    <lineage>
        <taxon>Eukaryota</taxon>
        <taxon>Metazoa</taxon>
        <taxon>Hemichordata</taxon>
        <taxon>Enteropneusta</taxon>
        <taxon>Harrimaniidae</taxon>
        <taxon>Saccoglossus</taxon>
    </lineage>
</organism>
<dbReference type="InterPro" id="IPR057326">
    <property type="entry name" value="KR_dom"/>
</dbReference>
<sequence>MAASLQLNKLFAVVTGGGSGIGRAVCHRFAKEGASVAVVDINSDHAQSTANDLAVTHDECKHAAFTADVSSTWSVKQLTENLLRSYKNTPTILVHSAGITKDSFMVKMDEKSFDDVISVNLKGTFLVTQAITKLMIDNKIKHGSIITMASISGRVGNLGQCNYSASKAGVEGFTKTIAKELARHDIRCNTVVPGWIQTPMTEAVPEKVMTKHLGMVPLGRLGQPEDVADVCLFLASEKSSYITGASIEVTGGLFM</sequence>
<dbReference type="SMART" id="SM00822">
    <property type="entry name" value="PKS_KR"/>
    <property type="match status" value="1"/>
</dbReference>
<dbReference type="InterPro" id="IPR002347">
    <property type="entry name" value="SDR_fam"/>
</dbReference>
<proteinExistence type="inferred from homology"/>
<dbReference type="InterPro" id="IPR020904">
    <property type="entry name" value="Sc_DH/Rdtase_CS"/>
</dbReference>
<dbReference type="NCBIfam" id="NF009466">
    <property type="entry name" value="PRK12826.1-2"/>
    <property type="match status" value="1"/>
</dbReference>
<dbReference type="Gene3D" id="3.40.50.720">
    <property type="entry name" value="NAD(P)-binding Rossmann-like Domain"/>
    <property type="match status" value="1"/>
</dbReference>
<reference evidence="6" key="1">
    <citation type="journal article" date="2008" name="Biol. Bull.">
        <title>cDNA sequences for transcription factors and signaling proteins of the hemichordate Saccoglossus kowalevskii: efficacy of the expressed sequence tag (EST) approach for evolutionary and developmental studies of a new organism.</title>
        <authorList>
            <person name="Freeman R.M. Jr."/>
            <person name="Wu M."/>
            <person name="Cordonnier-Pratt M.M."/>
            <person name="Pratt L.H."/>
            <person name="Gruber C.E."/>
            <person name="Smith M."/>
            <person name="Lander E.S."/>
            <person name="Stange-Thomann N."/>
            <person name="Lowe C.J."/>
            <person name="Gerhart J."/>
            <person name="Kirschner M."/>
        </authorList>
    </citation>
    <scope>NUCLEOTIDE SEQUENCE</scope>
</reference>